<dbReference type="PANTHER" id="PTHR38035:SF1">
    <property type="entry name" value="ANCILLARY SECYEG TRANSLOCON SUBUNIT"/>
    <property type="match status" value="1"/>
</dbReference>
<proteinExistence type="predicted"/>
<evidence type="ECO:0000256" key="5">
    <source>
        <dbReference type="ARBA" id="ARBA00022989"/>
    </source>
</evidence>
<evidence type="ECO:0000256" key="2">
    <source>
        <dbReference type="ARBA" id="ARBA00004236"/>
    </source>
</evidence>
<sequence length="234" mass="25556">MAIPTDSNDTFLREVDENLRRDQLQDFFKKNGTWIAVAVVVFLGAVGGWIYWQEYQKKQSAEQSEKLHAILTDISSNRRQTVPQRLADLEKSHSDVVRASAALTDAALALEQNNRSAAIAKYRELANDRGLAQVYRDVATIRGTTLEFDTLKAEEVVSRLEPLAKAGNPWFGSAGELTALAYLKQGKKAEAGKLFAAIAADQQVPNSIRARAVQIAGTLGVDASASMPGLPQQD</sequence>
<keyword evidence="6 8" id="KW-0472">Membrane</keyword>
<evidence type="ECO:0000313" key="11">
    <source>
        <dbReference type="Proteomes" id="UP000516105"/>
    </source>
</evidence>
<dbReference type="Pfam" id="PF09976">
    <property type="entry name" value="TPR_21"/>
    <property type="match status" value="1"/>
</dbReference>
<evidence type="ECO:0000259" key="9">
    <source>
        <dbReference type="Pfam" id="PF09976"/>
    </source>
</evidence>
<comment type="subcellular location">
    <subcellularLocation>
        <location evidence="2">Cell membrane</location>
    </subcellularLocation>
    <subcellularLocation>
        <location evidence="1">Membrane</location>
        <topology evidence="1">Single-pass membrane protein</topology>
    </subcellularLocation>
</comment>
<evidence type="ECO:0000256" key="3">
    <source>
        <dbReference type="ARBA" id="ARBA00022475"/>
    </source>
</evidence>
<evidence type="ECO:0000256" key="4">
    <source>
        <dbReference type="ARBA" id="ARBA00022692"/>
    </source>
</evidence>
<dbReference type="PANTHER" id="PTHR38035">
    <property type="entry name" value="UPF0070 PROTEIN YFGM"/>
    <property type="match status" value="1"/>
</dbReference>
<evidence type="ECO:0000256" key="7">
    <source>
        <dbReference type="ARBA" id="ARBA00023186"/>
    </source>
</evidence>
<evidence type="ECO:0000256" key="8">
    <source>
        <dbReference type="SAM" id="Phobius"/>
    </source>
</evidence>
<organism evidence="10 11">
    <name type="scientific">Sphingomonas sediminicola</name>
    <dbReference type="NCBI Taxonomy" id="386874"/>
    <lineage>
        <taxon>Bacteria</taxon>
        <taxon>Pseudomonadati</taxon>
        <taxon>Pseudomonadota</taxon>
        <taxon>Alphaproteobacteria</taxon>
        <taxon>Sphingomonadales</taxon>
        <taxon>Sphingomonadaceae</taxon>
        <taxon>Sphingomonas</taxon>
    </lineage>
</organism>
<keyword evidence="4 8" id="KW-0812">Transmembrane</keyword>
<keyword evidence="5 8" id="KW-1133">Transmembrane helix</keyword>
<name>A0ABX6T6T7_9SPHN</name>
<evidence type="ECO:0000313" key="10">
    <source>
        <dbReference type="EMBL" id="QNP45136.1"/>
    </source>
</evidence>
<keyword evidence="7" id="KW-0143">Chaperone</keyword>
<reference evidence="10 11" key="1">
    <citation type="submission" date="2020-08" db="EMBL/GenBank/DDBJ databases">
        <title>Genome sequence of Sphingomonas sediminicola KACC 15039T.</title>
        <authorList>
            <person name="Hyun D.-W."/>
            <person name="Bae J.-W."/>
        </authorList>
    </citation>
    <scope>NUCLEOTIDE SEQUENCE [LARGE SCALE GENOMIC DNA]</scope>
    <source>
        <strain evidence="10 11">KACC 15039</strain>
    </source>
</reference>
<feature type="transmembrane region" description="Helical" evidence="8">
    <location>
        <begin position="34"/>
        <end position="52"/>
    </location>
</feature>
<dbReference type="EMBL" id="CP060782">
    <property type="protein sequence ID" value="QNP45136.1"/>
    <property type="molecule type" value="Genomic_DNA"/>
</dbReference>
<evidence type="ECO:0000256" key="6">
    <source>
        <dbReference type="ARBA" id="ARBA00023136"/>
    </source>
</evidence>
<keyword evidence="11" id="KW-1185">Reference proteome</keyword>
<gene>
    <name evidence="10" type="ORF">H9L14_10760</name>
</gene>
<accession>A0ABX6T6T7</accession>
<dbReference type="InterPro" id="IPR026039">
    <property type="entry name" value="YfgM"/>
</dbReference>
<dbReference type="InterPro" id="IPR018704">
    <property type="entry name" value="SecYEG/CpoB_TPR"/>
</dbReference>
<keyword evidence="3" id="KW-1003">Cell membrane</keyword>
<feature type="domain" description="Ancillary SecYEG translocon subunit/Cell division coordinator CpoB TPR" evidence="9">
    <location>
        <begin position="26"/>
        <end position="198"/>
    </location>
</feature>
<evidence type="ECO:0000256" key="1">
    <source>
        <dbReference type="ARBA" id="ARBA00004167"/>
    </source>
</evidence>
<dbReference type="Proteomes" id="UP000516105">
    <property type="component" value="Chromosome"/>
</dbReference>
<protein>
    <submittedName>
        <fullName evidence="10">Tetratricopeptide repeat protein</fullName>
    </submittedName>
</protein>
<dbReference type="RefSeq" id="WP_187708092.1">
    <property type="nucleotide sequence ID" value="NZ_CP060782.1"/>
</dbReference>